<dbReference type="Gene3D" id="3.40.50.1820">
    <property type="entry name" value="alpha/beta hydrolase"/>
    <property type="match status" value="1"/>
</dbReference>
<dbReference type="EMBL" id="JACRSZ010000038">
    <property type="protein sequence ID" value="MBC8574739.1"/>
    <property type="molecule type" value="Genomic_DNA"/>
</dbReference>
<dbReference type="SUPFAM" id="SSF53474">
    <property type="entry name" value="alpha/beta-Hydrolases"/>
    <property type="match status" value="1"/>
</dbReference>
<evidence type="ECO:0008006" key="4">
    <source>
        <dbReference type="Google" id="ProtNLM"/>
    </source>
</evidence>
<reference evidence="2 3" key="1">
    <citation type="submission" date="2020-08" db="EMBL/GenBank/DDBJ databases">
        <title>Genome public.</title>
        <authorList>
            <person name="Liu C."/>
            <person name="Sun Q."/>
        </authorList>
    </citation>
    <scope>NUCLEOTIDE SEQUENCE [LARGE SCALE GENOMIC DNA]</scope>
    <source>
        <strain evidence="2 3">NSJ-46</strain>
    </source>
</reference>
<feature type="chain" id="PRO_5047209515" description="Enterochelin esterase" evidence="1">
    <location>
        <begin position="24"/>
        <end position="415"/>
    </location>
</feature>
<dbReference type="InterPro" id="IPR014756">
    <property type="entry name" value="Ig_E-set"/>
</dbReference>
<keyword evidence="1" id="KW-0732">Signal</keyword>
<name>A0ABR7NEK0_9FIRM</name>
<dbReference type="RefSeq" id="WP_249310179.1">
    <property type="nucleotide sequence ID" value="NZ_JACRSZ010000038.1"/>
</dbReference>
<dbReference type="Pfam" id="PF00756">
    <property type="entry name" value="Esterase"/>
    <property type="match status" value="1"/>
</dbReference>
<organism evidence="2 3">
    <name type="scientific">Jingyaoa shaoxingensis</name>
    <dbReference type="NCBI Taxonomy" id="2763671"/>
    <lineage>
        <taxon>Bacteria</taxon>
        <taxon>Bacillati</taxon>
        <taxon>Bacillota</taxon>
        <taxon>Clostridia</taxon>
        <taxon>Lachnospirales</taxon>
        <taxon>Lachnospiraceae</taxon>
        <taxon>Jingyaoa</taxon>
    </lineage>
</organism>
<evidence type="ECO:0000313" key="3">
    <source>
        <dbReference type="Proteomes" id="UP000657421"/>
    </source>
</evidence>
<keyword evidence="3" id="KW-1185">Reference proteome</keyword>
<sequence>MKKRLCVLGMIVMALGAVVNVYADDNEYVPGVTVEEDADSPTGYTAVFIYEDEKAETVKLSGSFGMATDEHEQGVEPEYTSPHEWQDGMFPIGQETYSEEMEKVEGTDLWIDKLPLPSGHYQYCFYVDDSETRVYDPTNPPSASSVKGGGAYTRSVFDVPYDEEKQPNETDFSFAAKRTDDQKGEVSYVAYEDLSGETRSMGVYLPYGYDAEREEGYKVLYLAHGTGGNEAFWFGGGAATEIFDNLIAEGTTEPTIVVTMNAELYLAEGEEFEWDYDMCIDNIMNAIIPYIEENYNVDTNPESRAFAGLSRGAMLATKVYFDHAKDFNYFGFFSGAMNKLDWENADAEELAEPDIMMGCGIYDFALNMDGLSMETFDATMTELGIEHSVLKVNGAHEWFTWMQLLYNFAGEHLWK</sequence>
<evidence type="ECO:0000313" key="2">
    <source>
        <dbReference type="EMBL" id="MBC8574739.1"/>
    </source>
</evidence>
<dbReference type="Proteomes" id="UP000657421">
    <property type="component" value="Unassembled WGS sequence"/>
</dbReference>
<dbReference type="InterPro" id="IPR000801">
    <property type="entry name" value="Esterase-like"/>
</dbReference>
<dbReference type="SUPFAM" id="SSF81296">
    <property type="entry name" value="E set domains"/>
    <property type="match status" value="1"/>
</dbReference>
<gene>
    <name evidence="2" type="ORF">H8716_17085</name>
</gene>
<comment type="caution">
    <text evidence="2">The sequence shown here is derived from an EMBL/GenBank/DDBJ whole genome shotgun (WGS) entry which is preliminary data.</text>
</comment>
<accession>A0ABR7NEK0</accession>
<dbReference type="InterPro" id="IPR029058">
    <property type="entry name" value="AB_hydrolase_fold"/>
</dbReference>
<evidence type="ECO:0000256" key="1">
    <source>
        <dbReference type="SAM" id="SignalP"/>
    </source>
</evidence>
<dbReference type="InterPro" id="IPR013783">
    <property type="entry name" value="Ig-like_fold"/>
</dbReference>
<feature type="signal peptide" evidence="1">
    <location>
        <begin position="1"/>
        <end position="23"/>
    </location>
</feature>
<dbReference type="PANTHER" id="PTHR48098:SF1">
    <property type="entry name" value="DIACYLGLYCEROL ACYLTRANSFERASE_MYCOLYLTRANSFERASE AG85A"/>
    <property type="match status" value="1"/>
</dbReference>
<proteinExistence type="predicted"/>
<dbReference type="PANTHER" id="PTHR48098">
    <property type="entry name" value="ENTEROCHELIN ESTERASE-RELATED"/>
    <property type="match status" value="1"/>
</dbReference>
<dbReference type="InterPro" id="IPR050583">
    <property type="entry name" value="Mycobacterial_A85_antigen"/>
</dbReference>
<dbReference type="Gene3D" id="2.60.40.10">
    <property type="entry name" value="Immunoglobulins"/>
    <property type="match status" value="1"/>
</dbReference>
<protein>
    <recommendedName>
        <fullName evidence="4">Enterochelin esterase</fullName>
    </recommendedName>
</protein>